<accession>A0A0V1KK85</accession>
<evidence type="ECO:0000313" key="1">
    <source>
        <dbReference type="EMBL" id="KRZ47388.1"/>
    </source>
</evidence>
<reference evidence="1 2" key="1">
    <citation type="submission" date="2015-05" db="EMBL/GenBank/DDBJ databases">
        <title>Evolution of Trichinella species and genotypes.</title>
        <authorList>
            <person name="Korhonen P.K."/>
            <person name="Edoardo P."/>
            <person name="Giuseppe L.R."/>
            <person name="Gasser R.B."/>
        </authorList>
    </citation>
    <scope>NUCLEOTIDE SEQUENCE [LARGE SCALE GENOMIC DNA]</scope>
    <source>
        <strain evidence="1">ISS10</strain>
    </source>
</reference>
<organism evidence="1 2">
    <name type="scientific">Trichinella nativa</name>
    <dbReference type="NCBI Taxonomy" id="6335"/>
    <lineage>
        <taxon>Eukaryota</taxon>
        <taxon>Metazoa</taxon>
        <taxon>Ecdysozoa</taxon>
        <taxon>Nematoda</taxon>
        <taxon>Enoplea</taxon>
        <taxon>Dorylaimia</taxon>
        <taxon>Trichinellida</taxon>
        <taxon>Trichinellidae</taxon>
        <taxon>Trichinella</taxon>
    </lineage>
</organism>
<dbReference type="AlphaFoldDB" id="A0A0V1KK85"/>
<name>A0A0V1KK85_9BILA</name>
<evidence type="ECO:0000313" key="2">
    <source>
        <dbReference type="Proteomes" id="UP000054721"/>
    </source>
</evidence>
<comment type="caution">
    <text evidence="1">The sequence shown here is derived from an EMBL/GenBank/DDBJ whole genome shotgun (WGS) entry which is preliminary data.</text>
</comment>
<sequence length="33" mass="3648">MASVLSPNVALDNMNGFELTKLFEHKRLKSGPC</sequence>
<keyword evidence="2" id="KW-1185">Reference proteome</keyword>
<protein>
    <submittedName>
        <fullName evidence="1">Uncharacterized protein</fullName>
    </submittedName>
</protein>
<dbReference type="Proteomes" id="UP000054721">
    <property type="component" value="Unassembled WGS sequence"/>
</dbReference>
<dbReference type="EMBL" id="JYDW01000853">
    <property type="protein sequence ID" value="KRZ47388.1"/>
    <property type="molecule type" value="Genomic_DNA"/>
</dbReference>
<proteinExistence type="predicted"/>
<gene>
    <name evidence="1" type="ORF">T02_15852</name>
</gene>